<protein>
    <submittedName>
        <fullName evidence="7">LLM class flavin-dependent oxidoreductase</fullName>
    </submittedName>
</protein>
<dbReference type="InterPro" id="IPR050172">
    <property type="entry name" value="SsuD_RutA_monooxygenase"/>
</dbReference>
<feature type="region of interest" description="Disordered" evidence="5">
    <location>
        <begin position="1"/>
        <end position="28"/>
    </location>
</feature>
<evidence type="ECO:0000256" key="2">
    <source>
        <dbReference type="ARBA" id="ARBA00022643"/>
    </source>
</evidence>
<keyword evidence="1" id="KW-0285">Flavoprotein</keyword>
<evidence type="ECO:0000256" key="4">
    <source>
        <dbReference type="ARBA" id="ARBA00023033"/>
    </source>
</evidence>
<dbReference type="PANTHER" id="PTHR42847:SF4">
    <property type="entry name" value="ALKANESULFONATE MONOOXYGENASE-RELATED"/>
    <property type="match status" value="1"/>
</dbReference>
<dbReference type="SUPFAM" id="SSF51679">
    <property type="entry name" value="Bacterial luciferase-like"/>
    <property type="match status" value="1"/>
</dbReference>
<evidence type="ECO:0000313" key="8">
    <source>
        <dbReference type="Proteomes" id="UP000820669"/>
    </source>
</evidence>
<dbReference type="InterPro" id="IPR036661">
    <property type="entry name" value="Luciferase-like_sf"/>
</dbReference>
<dbReference type="CDD" id="cd01094">
    <property type="entry name" value="Alkanesulfonate_monoxygenase"/>
    <property type="match status" value="1"/>
</dbReference>
<keyword evidence="4" id="KW-0503">Monooxygenase</keyword>
<keyword evidence="3" id="KW-0560">Oxidoreductase</keyword>
<dbReference type="Gene3D" id="3.20.20.30">
    <property type="entry name" value="Luciferase-like domain"/>
    <property type="match status" value="1"/>
</dbReference>
<evidence type="ECO:0000256" key="1">
    <source>
        <dbReference type="ARBA" id="ARBA00022630"/>
    </source>
</evidence>
<feature type="domain" description="Luciferase-like" evidence="6">
    <location>
        <begin position="55"/>
        <end position="357"/>
    </location>
</feature>
<dbReference type="Proteomes" id="UP000820669">
    <property type="component" value="Unassembled WGS sequence"/>
</dbReference>
<keyword evidence="2" id="KW-0288">FMN</keyword>
<gene>
    <name evidence="7" type="ORF">HF526_03195</name>
</gene>
<dbReference type="Pfam" id="PF00296">
    <property type="entry name" value="Bac_luciferase"/>
    <property type="match status" value="1"/>
</dbReference>
<accession>A0ABX1S789</accession>
<sequence length="388" mass="43293">MTAAALELNPTAPRPVEESRPLVDGRQTHPLYNDQKMKLGLFGTNCSYGLIMSHAESTYKATWEHTLQVARTAEAIGFEALVPIARWRGFGGTTNFNGTCFETYAWAAGLAQATERIGIFATSHLPTMHPIVAAKAATTIDHISGGRFGLNLVMGWFSPEMEMFDGSQREHDERYVFGQEWLDLVLKLWSEEGSFDHRGEFFTCTGVESYPKPHQAPRPILINAGNSKAGVEFSARNVDINFASLTTLEEMKAYTDTIRAKARDDHQREITTMTYGLIVCRDTEKEAKAAFDNVIEKGDWGAAENVMKIAGMQSQSFNEQIKQFQERFIAGWAGYPIVGTPEQVTEELGRLHAAGMEGMIMGLIDYNEEMKYFDANVMPLLKQAGLRH</sequence>
<evidence type="ECO:0000256" key="3">
    <source>
        <dbReference type="ARBA" id="ARBA00023002"/>
    </source>
</evidence>
<dbReference type="InterPro" id="IPR011251">
    <property type="entry name" value="Luciferase-like_dom"/>
</dbReference>
<evidence type="ECO:0000313" key="7">
    <source>
        <dbReference type="EMBL" id="NMH96333.1"/>
    </source>
</evidence>
<feature type="compositionally biased region" description="Basic and acidic residues" evidence="5">
    <location>
        <begin position="15"/>
        <end position="27"/>
    </location>
</feature>
<comment type="caution">
    <text evidence="7">The sequence shown here is derived from an EMBL/GenBank/DDBJ whole genome shotgun (WGS) entry which is preliminary data.</text>
</comment>
<evidence type="ECO:0000259" key="6">
    <source>
        <dbReference type="Pfam" id="PF00296"/>
    </source>
</evidence>
<evidence type="ECO:0000256" key="5">
    <source>
        <dbReference type="SAM" id="MobiDB-lite"/>
    </source>
</evidence>
<dbReference type="RefSeq" id="WP_169379710.1">
    <property type="nucleotide sequence ID" value="NZ_JAAXLA010000004.1"/>
</dbReference>
<reference evidence="7 8" key="1">
    <citation type="submission" date="2020-04" db="EMBL/GenBank/DDBJ databases">
        <authorList>
            <person name="Klaysubun C."/>
            <person name="Duangmal K."/>
            <person name="Lipun K."/>
        </authorList>
    </citation>
    <scope>NUCLEOTIDE SEQUENCE [LARGE SCALE GENOMIC DNA]</scope>
    <source>
        <strain evidence="7 8">K10HN5</strain>
    </source>
</reference>
<name>A0ABX1S789_9PSEU</name>
<organism evidence="7 8">
    <name type="scientific">Pseudonocardia acidicola</name>
    <dbReference type="NCBI Taxonomy" id="2724939"/>
    <lineage>
        <taxon>Bacteria</taxon>
        <taxon>Bacillati</taxon>
        <taxon>Actinomycetota</taxon>
        <taxon>Actinomycetes</taxon>
        <taxon>Pseudonocardiales</taxon>
        <taxon>Pseudonocardiaceae</taxon>
        <taxon>Pseudonocardia</taxon>
    </lineage>
</organism>
<dbReference type="EMBL" id="JAAXLA010000004">
    <property type="protein sequence ID" value="NMH96333.1"/>
    <property type="molecule type" value="Genomic_DNA"/>
</dbReference>
<dbReference type="PANTHER" id="PTHR42847">
    <property type="entry name" value="ALKANESULFONATE MONOOXYGENASE"/>
    <property type="match status" value="1"/>
</dbReference>
<proteinExistence type="predicted"/>
<keyword evidence="8" id="KW-1185">Reference proteome</keyword>